<keyword evidence="1 3" id="KW-0853">WD repeat</keyword>
<organism evidence="5 6">
    <name type="scientific">Dispira parvispora</name>
    <dbReference type="NCBI Taxonomy" id="1520584"/>
    <lineage>
        <taxon>Eukaryota</taxon>
        <taxon>Fungi</taxon>
        <taxon>Fungi incertae sedis</taxon>
        <taxon>Zoopagomycota</taxon>
        <taxon>Kickxellomycotina</taxon>
        <taxon>Dimargaritomycetes</taxon>
        <taxon>Dimargaritales</taxon>
        <taxon>Dimargaritaceae</taxon>
        <taxon>Dispira</taxon>
    </lineage>
</organism>
<dbReference type="InterPro" id="IPR036322">
    <property type="entry name" value="WD40_repeat_dom_sf"/>
</dbReference>
<evidence type="ECO:0000256" key="3">
    <source>
        <dbReference type="PROSITE-ProRule" id="PRU00221"/>
    </source>
</evidence>
<feature type="compositionally biased region" description="Basic and acidic residues" evidence="4">
    <location>
        <begin position="407"/>
        <end position="423"/>
    </location>
</feature>
<dbReference type="PANTHER" id="PTHR16017">
    <property type="entry name" value="GASTRULATION DEFECTIVE PROTEIN 1-RELATED"/>
    <property type="match status" value="1"/>
</dbReference>
<dbReference type="InterPro" id="IPR001680">
    <property type="entry name" value="WD40_rpt"/>
</dbReference>
<dbReference type="PROSITE" id="PS50294">
    <property type="entry name" value="WD_REPEATS_REGION"/>
    <property type="match status" value="2"/>
</dbReference>
<feature type="repeat" description="WD" evidence="3">
    <location>
        <begin position="243"/>
        <end position="270"/>
    </location>
</feature>
<feature type="region of interest" description="Disordered" evidence="4">
    <location>
        <begin position="1"/>
        <end position="34"/>
    </location>
</feature>
<sequence>MADSTVPPKTTSTSDTDSDQDSSESTNSEFPITQSAQLRQHTKTVSCLALDPAGARLVSGSYDYTLNLWDFAGMDSTLRPFRTVEPFGEYQIRDVQFSPSGDRFLVASGACIPKLFDRDGDTLAEYAKGDMYLRDLRRTAGHTMALTQVGWHPTNKTRFYTASLDGTVRFWDTERTNKHQQIILVRPKGRPARNPVHAALYTSDASSFVCATGDGSLSVWSTKGNPSRPLSCVDEAHITGSEVTSLALSIDQHTLASRATDDTVKLWDLRQFKKPLAVRSGLALHHPETQVIFSPNDRYIVTGTGTNQEQQEGGRLVFLNKDTLEEVDHYQEESKASVVSILWHSRINQIVYGCGGTGTIRALYDPSTSVRGIKLAMDKQPKKRDAFVGELKPTIVNPHSLPMFRAHPPDKRKSGRGTDRVPERPVSGHGHGGRIGSNEVQRIMKTLMKEPAPAEDPREALLKYAQEAEENPYWITPAYTSGSVKKATSEHPSARKKPRRD</sequence>
<feature type="region of interest" description="Disordered" evidence="4">
    <location>
        <begin position="479"/>
        <end position="501"/>
    </location>
</feature>
<evidence type="ECO:0000256" key="4">
    <source>
        <dbReference type="SAM" id="MobiDB-lite"/>
    </source>
</evidence>
<feature type="compositionally biased region" description="Low complexity" evidence="4">
    <location>
        <begin position="1"/>
        <end position="15"/>
    </location>
</feature>
<dbReference type="PANTHER" id="PTHR16017:SF0">
    <property type="entry name" value="WD REPEAT-CONTAINING PROTEIN 70"/>
    <property type="match status" value="1"/>
</dbReference>
<evidence type="ECO:0000313" key="6">
    <source>
        <dbReference type="Proteomes" id="UP001150925"/>
    </source>
</evidence>
<evidence type="ECO:0000256" key="2">
    <source>
        <dbReference type="ARBA" id="ARBA00022737"/>
    </source>
</evidence>
<feature type="repeat" description="WD" evidence="3">
    <location>
        <begin position="38"/>
        <end position="79"/>
    </location>
</feature>
<protein>
    <submittedName>
        <fullName evidence="5">Uncharacterized protein</fullName>
    </submittedName>
</protein>
<reference evidence="5" key="1">
    <citation type="submission" date="2022-07" db="EMBL/GenBank/DDBJ databases">
        <title>Phylogenomic reconstructions and comparative analyses of Kickxellomycotina fungi.</title>
        <authorList>
            <person name="Reynolds N.K."/>
            <person name="Stajich J.E."/>
            <person name="Barry K."/>
            <person name="Grigoriev I.V."/>
            <person name="Crous P."/>
            <person name="Smith M.E."/>
        </authorList>
    </citation>
    <scope>NUCLEOTIDE SEQUENCE</scope>
    <source>
        <strain evidence="5">RSA 1196</strain>
    </source>
</reference>
<dbReference type="SUPFAM" id="SSF50978">
    <property type="entry name" value="WD40 repeat-like"/>
    <property type="match status" value="1"/>
</dbReference>
<dbReference type="Gene3D" id="2.130.10.10">
    <property type="entry name" value="YVTN repeat-like/Quinoprotein amine dehydrogenase"/>
    <property type="match status" value="2"/>
</dbReference>
<dbReference type="SMART" id="SM00320">
    <property type="entry name" value="WD40"/>
    <property type="match status" value="5"/>
</dbReference>
<dbReference type="AlphaFoldDB" id="A0A9W8E829"/>
<dbReference type="Proteomes" id="UP001150925">
    <property type="component" value="Unassembled WGS sequence"/>
</dbReference>
<dbReference type="GO" id="GO:0035861">
    <property type="term" value="C:site of double-strand break"/>
    <property type="evidence" value="ECO:0007669"/>
    <property type="project" value="TreeGrafter"/>
</dbReference>
<dbReference type="EMBL" id="JANBPY010000344">
    <property type="protein sequence ID" value="KAJ1967400.1"/>
    <property type="molecule type" value="Genomic_DNA"/>
</dbReference>
<proteinExistence type="predicted"/>
<evidence type="ECO:0000256" key="1">
    <source>
        <dbReference type="ARBA" id="ARBA00022574"/>
    </source>
</evidence>
<dbReference type="InterPro" id="IPR020472">
    <property type="entry name" value="WD40_PAC1"/>
</dbReference>
<feature type="repeat" description="WD" evidence="3">
    <location>
        <begin position="139"/>
        <end position="181"/>
    </location>
</feature>
<gene>
    <name evidence="5" type="ORF">IWQ62_001885</name>
</gene>
<accession>A0A9W8E829</accession>
<dbReference type="InterPro" id="IPR051858">
    <property type="entry name" value="WD_repeat_GAD-1"/>
</dbReference>
<evidence type="ECO:0000313" key="5">
    <source>
        <dbReference type="EMBL" id="KAJ1967400.1"/>
    </source>
</evidence>
<dbReference type="InterPro" id="IPR015943">
    <property type="entry name" value="WD40/YVTN_repeat-like_dom_sf"/>
</dbReference>
<keyword evidence="6" id="KW-1185">Reference proteome</keyword>
<name>A0A9W8E829_9FUNG</name>
<comment type="caution">
    <text evidence="5">The sequence shown here is derived from an EMBL/GenBank/DDBJ whole genome shotgun (WGS) entry which is preliminary data.</text>
</comment>
<dbReference type="GO" id="GO:0005634">
    <property type="term" value="C:nucleus"/>
    <property type="evidence" value="ECO:0007669"/>
    <property type="project" value="TreeGrafter"/>
</dbReference>
<dbReference type="PROSITE" id="PS50082">
    <property type="entry name" value="WD_REPEATS_2"/>
    <property type="match status" value="3"/>
</dbReference>
<dbReference type="OrthoDB" id="10264376at2759"/>
<dbReference type="Pfam" id="PF00400">
    <property type="entry name" value="WD40"/>
    <property type="match status" value="3"/>
</dbReference>
<feature type="region of interest" description="Disordered" evidence="4">
    <location>
        <begin position="398"/>
        <end position="438"/>
    </location>
</feature>
<keyword evidence="2" id="KW-0677">Repeat</keyword>
<dbReference type="PRINTS" id="PR00320">
    <property type="entry name" value="GPROTEINBRPT"/>
</dbReference>